<feature type="region of interest" description="Disordered" evidence="1">
    <location>
        <begin position="1"/>
        <end position="24"/>
    </location>
</feature>
<dbReference type="PANTHER" id="PTHR43384">
    <property type="entry name" value="SEPTUM SITE-DETERMINING PROTEIN MIND HOMOLOG, CHLOROPLASTIC-RELATED"/>
    <property type="match status" value="1"/>
</dbReference>
<dbReference type="AlphaFoldDB" id="A0A916UKI4"/>
<evidence type="ECO:0000256" key="1">
    <source>
        <dbReference type="SAM" id="MobiDB-lite"/>
    </source>
</evidence>
<protein>
    <recommendedName>
        <fullName evidence="2">CobQ/CobB/MinD/ParA nucleotide binding domain-containing protein</fullName>
    </recommendedName>
</protein>
<organism evidence="3 4">
    <name type="scientific">Hoyosella rhizosphaerae</name>
    <dbReference type="NCBI Taxonomy" id="1755582"/>
    <lineage>
        <taxon>Bacteria</taxon>
        <taxon>Bacillati</taxon>
        <taxon>Actinomycetota</taxon>
        <taxon>Actinomycetes</taxon>
        <taxon>Mycobacteriales</taxon>
        <taxon>Hoyosellaceae</taxon>
        <taxon>Hoyosella</taxon>
    </lineage>
</organism>
<reference evidence="3" key="2">
    <citation type="submission" date="2020-09" db="EMBL/GenBank/DDBJ databases">
        <authorList>
            <person name="Sun Q."/>
            <person name="Zhou Y."/>
        </authorList>
    </citation>
    <scope>NUCLEOTIDE SEQUENCE</scope>
    <source>
        <strain evidence="3">CGMCC 1.15478</strain>
    </source>
</reference>
<evidence type="ECO:0000313" key="4">
    <source>
        <dbReference type="Proteomes" id="UP000641514"/>
    </source>
</evidence>
<dbReference type="GO" id="GO:0005524">
    <property type="term" value="F:ATP binding"/>
    <property type="evidence" value="ECO:0007669"/>
    <property type="project" value="TreeGrafter"/>
</dbReference>
<proteinExistence type="predicted"/>
<gene>
    <name evidence="3" type="ORF">GCM10011410_32210</name>
</gene>
<dbReference type="InterPro" id="IPR002586">
    <property type="entry name" value="CobQ/CobB/MinD/ParA_Nub-bd_dom"/>
</dbReference>
<accession>A0A916UKI4</accession>
<dbReference type="Gene3D" id="3.40.50.300">
    <property type="entry name" value="P-loop containing nucleotide triphosphate hydrolases"/>
    <property type="match status" value="1"/>
</dbReference>
<dbReference type="PANTHER" id="PTHR43384:SF14">
    <property type="entry name" value="ESX-1 SECRETION-ASSOCIATED PROTEIN ESPI"/>
    <property type="match status" value="1"/>
</dbReference>
<dbReference type="GO" id="GO:0016887">
    <property type="term" value="F:ATP hydrolysis activity"/>
    <property type="evidence" value="ECO:0007669"/>
    <property type="project" value="TreeGrafter"/>
</dbReference>
<sequence length="389" mass="41167">MTKSVASHAFFSESQHSSETNGEPLWAQPTVNANSSAFNEPAVSAKVPARTGAETAKPAETKVAATVETRSVQAKTQGHRATPTSWDLSSEVLLKPVKAAPRSGWRKAVYSCTGGSVNLGDSRKEAHLAELSATIKAPLYGCHKIAVLSLKGGVGKTTVTAAVGSTFASLRGDRVIAVDANPDRGTLSNKLQVDTDATVRDLLQRGADIQRYSDVRAFTSQAQSRLEVLASDTDPAVSEAFSAQDYGDVLDVLERFYNLVLTDCGTGLMHSAMSGVLDSADALIIVSSGSVDGARSASATMDWLEAHGHSALVDKSVTVINAARPKSGKVNLDRVVEHFQQRSRAVRLLPFDPHLEEGAEIDMDRLRPATKLALMELAATLAGGFTGKP</sequence>
<keyword evidence="4" id="KW-1185">Reference proteome</keyword>
<dbReference type="GO" id="GO:0051782">
    <property type="term" value="P:negative regulation of cell division"/>
    <property type="evidence" value="ECO:0007669"/>
    <property type="project" value="TreeGrafter"/>
</dbReference>
<dbReference type="GO" id="GO:0009898">
    <property type="term" value="C:cytoplasmic side of plasma membrane"/>
    <property type="evidence" value="ECO:0007669"/>
    <property type="project" value="TreeGrafter"/>
</dbReference>
<feature type="compositionally biased region" description="Polar residues" evidence="1">
    <location>
        <begin position="12"/>
        <end position="21"/>
    </location>
</feature>
<dbReference type="RefSeq" id="WP_229676065.1">
    <property type="nucleotide sequence ID" value="NZ_BMJH01000004.1"/>
</dbReference>
<dbReference type="SUPFAM" id="SSF52540">
    <property type="entry name" value="P-loop containing nucleoside triphosphate hydrolases"/>
    <property type="match status" value="1"/>
</dbReference>
<name>A0A916UKI4_9ACTN</name>
<evidence type="ECO:0000313" key="3">
    <source>
        <dbReference type="EMBL" id="GGC76511.1"/>
    </source>
</evidence>
<feature type="region of interest" description="Disordered" evidence="1">
    <location>
        <begin position="42"/>
        <end position="61"/>
    </location>
</feature>
<dbReference type="Proteomes" id="UP000641514">
    <property type="component" value="Unassembled WGS sequence"/>
</dbReference>
<dbReference type="GO" id="GO:0005829">
    <property type="term" value="C:cytosol"/>
    <property type="evidence" value="ECO:0007669"/>
    <property type="project" value="TreeGrafter"/>
</dbReference>
<feature type="domain" description="CobQ/CobB/MinD/ParA nucleotide binding" evidence="2">
    <location>
        <begin position="145"/>
        <end position="354"/>
    </location>
</feature>
<dbReference type="Pfam" id="PF01656">
    <property type="entry name" value="CbiA"/>
    <property type="match status" value="1"/>
</dbReference>
<dbReference type="InterPro" id="IPR027417">
    <property type="entry name" value="P-loop_NTPase"/>
</dbReference>
<reference evidence="3" key="1">
    <citation type="journal article" date="2014" name="Int. J. Syst. Evol. Microbiol.">
        <title>Complete genome sequence of Corynebacterium casei LMG S-19264T (=DSM 44701T), isolated from a smear-ripened cheese.</title>
        <authorList>
            <consortium name="US DOE Joint Genome Institute (JGI-PGF)"/>
            <person name="Walter F."/>
            <person name="Albersmeier A."/>
            <person name="Kalinowski J."/>
            <person name="Ruckert C."/>
        </authorList>
    </citation>
    <scope>NUCLEOTIDE SEQUENCE</scope>
    <source>
        <strain evidence="3">CGMCC 1.15478</strain>
    </source>
</reference>
<comment type="caution">
    <text evidence="3">The sequence shown here is derived from an EMBL/GenBank/DDBJ whole genome shotgun (WGS) entry which is preliminary data.</text>
</comment>
<evidence type="ECO:0000259" key="2">
    <source>
        <dbReference type="Pfam" id="PF01656"/>
    </source>
</evidence>
<dbReference type="EMBL" id="BMJH01000004">
    <property type="protein sequence ID" value="GGC76511.1"/>
    <property type="molecule type" value="Genomic_DNA"/>
</dbReference>
<dbReference type="InterPro" id="IPR050625">
    <property type="entry name" value="ParA/MinD_ATPase"/>
</dbReference>